<keyword evidence="3" id="KW-1185">Reference proteome</keyword>
<keyword evidence="1" id="KW-0732">Signal</keyword>
<comment type="caution">
    <text evidence="2">The sequence shown here is derived from an EMBL/GenBank/DDBJ whole genome shotgun (WGS) entry which is preliminary data.</text>
</comment>
<evidence type="ECO:0000256" key="1">
    <source>
        <dbReference type="SAM" id="SignalP"/>
    </source>
</evidence>
<feature type="chain" id="PRO_5014439192" description="Lipoprotein" evidence="1">
    <location>
        <begin position="20"/>
        <end position="212"/>
    </location>
</feature>
<gene>
    <name evidence="2" type="ORF">CVO96_20565</name>
</gene>
<organism evidence="2 3">
    <name type="scientific">Deinococcus koreensis</name>
    <dbReference type="NCBI Taxonomy" id="2054903"/>
    <lineage>
        <taxon>Bacteria</taxon>
        <taxon>Thermotogati</taxon>
        <taxon>Deinococcota</taxon>
        <taxon>Deinococci</taxon>
        <taxon>Deinococcales</taxon>
        <taxon>Deinococcaceae</taxon>
        <taxon>Deinococcus</taxon>
    </lineage>
</organism>
<evidence type="ECO:0000313" key="2">
    <source>
        <dbReference type="EMBL" id="PNY79195.1"/>
    </source>
</evidence>
<dbReference type="OrthoDB" id="68067at2"/>
<dbReference type="RefSeq" id="WP_103314346.1">
    <property type="nucleotide sequence ID" value="NZ_PPPD01000006.1"/>
</dbReference>
<feature type="signal peptide" evidence="1">
    <location>
        <begin position="1"/>
        <end position="19"/>
    </location>
</feature>
<dbReference type="AlphaFoldDB" id="A0A2K3URM3"/>
<dbReference type="EMBL" id="PPPD01000006">
    <property type="protein sequence ID" value="PNY79195.1"/>
    <property type="molecule type" value="Genomic_DNA"/>
</dbReference>
<protein>
    <recommendedName>
        <fullName evidence="4">Lipoprotein</fullName>
    </recommendedName>
</protein>
<name>A0A2K3URM3_9DEIO</name>
<dbReference type="Proteomes" id="UP000236379">
    <property type="component" value="Unassembled WGS sequence"/>
</dbReference>
<reference evidence="2 3" key="1">
    <citation type="submission" date="2018-01" db="EMBL/GenBank/DDBJ databases">
        <title>Deinococcus koreensis sp. nov., a radiation-resistant bacterium isolated from river water.</title>
        <authorList>
            <person name="Choi A."/>
        </authorList>
    </citation>
    <scope>NUCLEOTIDE SEQUENCE [LARGE SCALE GENOMIC DNA]</scope>
    <source>
        <strain evidence="2 3">SJW1-2</strain>
    </source>
</reference>
<proteinExistence type="predicted"/>
<accession>A0A2K3URM3</accession>
<dbReference type="PROSITE" id="PS51257">
    <property type="entry name" value="PROKAR_LIPOPROTEIN"/>
    <property type="match status" value="1"/>
</dbReference>
<sequence>MTLRLLVMCSALILTACKSGPGAVNLDASAQFFLDNGGLTVVSTQARPYTRPCLRALNLENTLLGGLFGDSKTLVDFVDKHRLARLTRSATSSGQEKVVLTPISPYEKNWLGEGALKNFCFGTPTLLKVEAVPDAQPITADADVPYIIPGTPARAARLTFRMDGVPEGGFTDDLKARPGLLLRTSMQPDDYGKEFTVIATLPVNVKNYKTQP</sequence>
<evidence type="ECO:0000313" key="3">
    <source>
        <dbReference type="Proteomes" id="UP000236379"/>
    </source>
</evidence>
<evidence type="ECO:0008006" key="4">
    <source>
        <dbReference type="Google" id="ProtNLM"/>
    </source>
</evidence>